<dbReference type="Pfam" id="PF03572">
    <property type="entry name" value="Peptidase_S41"/>
    <property type="match status" value="1"/>
</dbReference>
<name>A0A1X7IZW5_9FLAO</name>
<dbReference type="SUPFAM" id="SSF52096">
    <property type="entry name" value="ClpP/crotonase"/>
    <property type="match status" value="1"/>
</dbReference>
<dbReference type="PANTHER" id="PTHR32060">
    <property type="entry name" value="TAIL-SPECIFIC PROTEASE"/>
    <property type="match status" value="1"/>
</dbReference>
<reference evidence="4" key="1">
    <citation type="submission" date="2017-04" db="EMBL/GenBank/DDBJ databases">
        <authorList>
            <person name="Varghese N."/>
            <person name="Submissions S."/>
        </authorList>
    </citation>
    <scope>NUCLEOTIDE SEQUENCE [LARGE SCALE GENOMIC DNA]</scope>
    <source>
        <strain evidence="4">DSM 19835</strain>
    </source>
</reference>
<keyword evidence="1" id="KW-0812">Transmembrane</keyword>
<keyword evidence="1" id="KW-1133">Transmembrane helix</keyword>
<keyword evidence="4" id="KW-1185">Reference proteome</keyword>
<dbReference type="GO" id="GO:0006508">
    <property type="term" value="P:proteolysis"/>
    <property type="evidence" value="ECO:0007669"/>
    <property type="project" value="InterPro"/>
</dbReference>
<evidence type="ECO:0000313" key="4">
    <source>
        <dbReference type="Proteomes" id="UP000193420"/>
    </source>
</evidence>
<dbReference type="InterPro" id="IPR005151">
    <property type="entry name" value="Tail-specific_protease"/>
</dbReference>
<sequence length="491" mass="56230">MLGKDPLIVIKTMGLKTMLHLGFYFIQFLGVFVVSAQNTLNPSELKKDFQLFRTALEEAHPGIYRYAAKSSMDGSFESVVKKLDQPITQQEFYKILNPVLTKIGCGHTKLMPSEDKGFMYYYNWETLFPLKLFLDKNRAYVRYSYDTRVKLEPGTEITAINGMGMDKIIEGLLNNLFSDGHNQTFKHYELNRYFNALFSNFYLEEGKAYNQFNITYKHRGRKGSMNLPSVSYQTVMQHDTAEQNSIPYQLEFKNSKTALLTLRTFWPDEEKYNFEAFLKESFTEINTKNVENLILDLRGNEGGKDAFGSLLLSYLANSEFRYYDKLVVATNERFSFVEHAQLPEGYEQLRTLITQTEDGEFRWEHNGNLAVQMPQELSFKGRVYVLIDGACFSVTSEFCSVANHLDRVSFIGEETGGGYYGNNSGAFSIVTLPNSKLKLGIPLMAYYTAVGDYEFTDRGIVPHYPVQPTITGILSGRDEVMERTMKIINKG</sequence>
<dbReference type="EMBL" id="FXAO01000002">
    <property type="protein sequence ID" value="SMG20866.1"/>
    <property type="molecule type" value="Genomic_DNA"/>
</dbReference>
<gene>
    <name evidence="3" type="ORF">SAMN03080602_01352</name>
</gene>
<dbReference type="STRING" id="188872.SAMN03080602_01352"/>
<dbReference type="Gene3D" id="3.90.226.10">
    <property type="entry name" value="2-enoyl-CoA Hydratase, Chain A, domain 1"/>
    <property type="match status" value="1"/>
</dbReference>
<proteinExistence type="predicted"/>
<protein>
    <submittedName>
        <fullName evidence="3">Peptidase family S41</fullName>
    </submittedName>
</protein>
<dbReference type="InterPro" id="IPR029045">
    <property type="entry name" value="ClpP/crotonase-like_dom_sf"/>
</dbReference>
<accession>A0A1X7IZW5</accession>
<evidence type="ECO:0000256" key="1">
    <source>
        <dbReference type="SAM" id="Phobius"/>
    </source>
</evidence>
<dbReference type="GO" id="GO:0004175">
    <property type="term" value="F:endopeptidase activity"/>
    <property type="evidence" value="ECO:0007669"/>
    <property type="project" value="TreeGrafter"/>
</dbReference>
<dbReference type="Proteomes" id="UP000193420">
    <property type="component" value="Unassembled WGS sequence"/>
</dbReference>
<organism evidence="3 4">
    <name type="scientific">Arenibacter troitsensis</name>
    <dbReference type="NCBI Taxonomy" id="188872"/>
    <lineage>
        <taxon>Bacteria</taxon>
        <taxon>Pseudomonadati</taxon>
        <taxon>Bacteroidota</taxon>
        <taxon>Flavobacteriia</taxon>
        <taxon>Flavobacteriales</taxon>
        <taxon>Flavobacteriaceae</taxon>
        <taxon>Arenibacter</taxon>
    </lineage>
</organism>
<keyword evidence="1" id="KW-0472">Membrane</keyword>
<dbReference type="AlphaFoldDB" id="A0A1X7IZW5"/>
<dbReference type="PANTHER" id="PTHR32060:SF22">
    <property type="entry name" value="CARBOXYL-TERMINAL-PROCESSING PEPTIDASE 3, CHLOROPLASTIC"/>
    <property type="match status" value="1"/>
</dbReference>
<dbReference type="GO" id="GO:0008236">
    <property type="term" value="F:serine-type peptidase activity"/>
    <property type="evidence" value="ECO:0007669"/>
    <property type="project" value="InterPro"/>
</dbReference>
<evidence type="ECO:0000313" key="3">
    <source>
        <dbReference type="EMBL" id="SMG20866.1"/>
    </source>
</evidence>
<feature type="domain" description="Tail specific protease" evidence="2">
    <location>
        <begin position="257"/>
        <end position="466"/>
    </location>
</feature>
<evidence type="ECO:0000259" key="2">
    <source>
        <dbReference type="Pfam" id="PF03572"/>
    </source>
</evidence>
<feature type="transmembrane region" description="Helical" evidence="1">
    <location>
        <begin position="21"/>
        <end position="40"/>
    </location>
</feature>